<organism evidence="4 5">
    <name type="scientific">Rodentibacter rarus</name>
    <dbReference type="NCBI Taxonomy" id="1908260"/>
    <lineage>
        <taxon>Bacteria</taxon>
        <taxon>Pseudomonadati</taxon>
        <taxon>Pseudomonadota</taxon>
        <taxon>Gammaproteobacteria</taxon>
        <taxon>Pasteurellales</taxon>
        <taxon>Pasteurellaceae</taxon>
        <taxon>Rodentibacter</taxon>
    </lineage>
</organism>
<dbReference type="PANTHER" id="PTHR11092:SF0">
    <property type="entry name" value="EPIMERASE FAMILY PROTEIN SDR39U1"/>
    <property type="match status" value="1"/>
</dbReference>
<feature type="domain" description="DUF1731" evidence="3">
    <location>
        <begin position="248"/>
        <end position="293"/>
    </location>
</feature>
<evidence type="ECO:0000313" key="4">
    <source>
        <dbReference type="EMBL" id="OOF43115.1"/>
    </source>
</evidence>
<dbReference type="OrthoDB" id="9801773at2"/>
<dbReference type="Pfam" id="PF08338">
    <property type="entry name" value="DUF1731"/>
    <property type="match status" value="1"/>
</dbReference>
<dbReference type="Gene3D" id="3.40.50.720">
    <property type="entry name" value="NAD(P)-binding Rossmann-like Domain"/>
    <property type="match status" value="1"/>
</dbReference>
<dbReference type="STRING" id="1908260.BKK50_05425"/>
<reference evidence="4 5" key="1">
    <citation type="submission" date="2016-10" db="EMBL/GenBank/DDBJ databases">
        <title>Rodentibacter gen. nov. and new species.</title>
        <authorList>
            <person name="Christensen H."/>
        </authorList>
    </citation>
    <scope>NUCLEOTIDE SEQUENCE [LARGE SCALE GENOMIC DNA]</scope>
    <source>
        <strain evidence="4 5">CCUG17206</strain>
    </source>
</reference>
<dbReference type="RefSeq" id="WP_077416112.1">
    <property type="nucleotide sequence ID" value="NZ_MLHJ01000044.1"/>
</dbReference>
<dbReference type="Pfam" id="PF01370">
    <property type="entry name" value="Epimerase"/>
    <property type="match status" value="1"/>
</dbReference>
<dbReference type="InterPro" id="IPR001509">
    <property type="entry name" value="Epimerase_deHydtase"/>
</dbReference>
<dbReference type="NCBIfam" id="TIGR01777">
    <property type="entry name" value="yfcH"/>
    <property type="match status" value="1"/>
</dbReference>
<evidence type="ECO:0000256" key="1">
    <source>
        <dbReference type="ARBA" id="ARBA00009353"/>
    </source>
</evidence>
<dbReference type="PANTHER" id="PTHR11092">
    <property type="entry name" value="SUGAR NUCLEOTIDE EPIMERASE RELATED"/>
    <property type="match status" value="1"/>
</dbReference>
<feature type="domain" description="NAD-dependent epimerase/dehydratase" evidence="2">
    <location>
        <begin position="3"/>
        <end position="220"/>
    </location>
</feature>
<evidence type="ECO:0000259" key="3">
    <source>
        <dbReference type="Pfam" id="PF08338"/>
    </source>
</evidence>
<evidence type="ECO:0000313" key="5">
    <source>
        <dbReference type="Proteomes" id="UP000189433"/>
    </source>
</evidence>
<name>A0A1V3IN50_9PAST</name>
<comment type="caution">
    <text evidence="4">The sequence shown here is derived from an EMBL/GenBank/DDBJ whole genome shotgun (WGS) entry which is preliminary data.</text>
</comment>
<dbReference type="InterPro" id="IPR013549">
    <property type="entry name" value="DUF1731"/>
</dbReference>
<keyword evidence="5" id="KW-1185">Reference proteome</keyword>
<dbReference type="InterPro" id="IPR010099">
    <property type="entry name" value="SDR39U1"/>
</dbReference>
<comment type="similarity">
    <text evidence="1">Belongs to the NAD(P)-dependent epimerase/dehydratase family. SDR39U1 subfamily.</text>
</comment>
<protein>
    <submittedName>
        <fullName evidence="4">TIGR01777 family protein</fullName>
    </submittedName>
</protein>
<proteinExistence type="inferred from homology"/>
<dbReference type="InterPro" id="IPR036291">
    <property type="entry name" value="NAD(P)-bd_dom_sf"/>
</dbReference>
<evidence type="ECO:0000259" key="2">
    <source>
        <dbReference type="Pfam" id="PF01370"/>
    </source>
</evidence>
<sequence>MNILITGGTGLIGQALVSALLQKQYQLTLLVRHEKKATAFFPQKKLRFLTALSSFKSLDEFDVVINLAGEPIFAKRWTKIQKKKLVDSRIKLTQQLTQLINAGINPPRFISGSATGIYGDRLIQALSETSPIAHNTFAAQLCQAWESVALQAKTKVCLLRTGIVLSPQGGALQKMLPLYRWNLAGPLGSGTQYWSWIALEDMVRGILFLMEHPQCHGIYNLVSPQPVTNKIFNQQLAQSLKRCAPFPAPSFILRLILGERANLLLESQKVYPTRLLETGFRFHYENLTQYLTALFPPK</sequence>
<dbReference type="EMBL" id="MLHJ01000044">
    <property type="protein sequence ID" value="OOF43115.1"/>
    <property type="molecule type" value="Genomic_DNA"/>
</dbReference>
<dbReference type="Proteomes" id="UP000189433">
    <property type="component" value="Unassembled WGS sequence"/>
</dbReference>
<accession>A0A1V3IN50</accession>
<dbReference type="AlphaFoldDB" id="A0A1V3IN50"/>
<dbReference type="SUPFAM" id="SSF51735">
    <property type="entry name" value="NAD(P)-binding Rossmann-fold domains"/>
    <property type="match status" value="1"/>
</dbReference>
<gene>
    <name evidence="4" type="ORF">BKK50_05425</name>
</gene>
<dbReference type="CDD" id="cd05242">
    <property type="entry name" value="SDR_a8"/>
    <property type="match status" value="1"/>
</dbReference>